<feature type="region of interest" description="Disordered" evidence="4">
    <location>
        <begin position="1129"/>
        <end position="1192"/>
    </location>
</feature>
<dbReference type="GO" id="GO:0003924">
    <property type="term" value="F:GTPase activity"/>
    <property type="evidence" value="ECO:0007669"/>
    <property type="project" value="InterPro"/>
</dbReference>
<dbReference type="InterPro" id="IPR009001">
    <property type="entry name" value="Transl_elong_EF1A/Init_IF2_C"/>
</dbReference>
<feature type="compositionally biased region" description="Low complexity" evidence="4">
    <location>
        <begin position="611"/>
        <end position="620"/>
    </location>
</feature>
<evidence type="ECO:0000256" key="4">
    <source>
        <dbReference type="SAM" id="MobiDB-lite"/>
    </source>
</evidence>
<evidence type="ECO:0000256" key="3">
    <source>
        <dbReference type="ARBA" id="ARBA00023134"/>
    </source>
</evidence>
<dbReference type="SUPFAM" id="SSF47473">
    <property type="entry name" value="EF-hand"/>
    <property type="match status" value="1"/>
</dbReference>
<dbReference type="SUPFAM" id="SSF52540">
    <property type="entry name" value="P-loop containing nucleoside triphosphate hydrolases"/>
    <property type="match status" value="1"/>
</dbReference>
<dbReference type="SUPFAM" id="SSF50447">
    <property type="entry name" value="Translation proteins"/>
    <property type="match status" value="1"/>
</dbReference>
<dbReference type="Gene3D" id="1.10.238.10">
    <property type="entry name" value="EF-hand"/>
    <property type="match status" value="1"/>
</dbReference>
<dbReference type="CDD" id="cd00051">
    <property type="entry name" value="EFh"/>
    <property type="match status" value="1"/>
</dbReference>
<feature type="region of interest" description="Disordered" evidence="4">
    <location>
        <begin position="1289"/>
        <end position="1325"/>
    </location>
</feature>
<dbReference type="Gene3D" id="2.40.30.10">
    <property type="entry name" value="Translation factors"/>
    <property type="match status" value="1"/>
</dbReference>
<proteinExistence type="inferred from homology"/>
<feature type="domain" description="Fibronectin type-III" evidence="7">
    <location>
        <begin position="1665"/>
        <end position="1765"/>
    </location>
</feature>
<dbReference type="CDD" id="cd00063">
    <property type="entry name" value="FN3"/>
    <property type="match status" value="1"/>
</dbReference>
<comment type="similarity">
    <text evidence="1">Belongs to the TRAFAC class translation factor GTPase superfamily. Classic translation factor GTPase family. EF-Tu/EF-1A subfamily.</text>
</comment>
<dbReference type="CDD" id="cd09487">
    <property type="entry name" value="SAM_superfamily"/>
    <property type="match status" value="1"/>
</dbReference>
<evidence type="ECO:0000259" key="8">
    <source>
        <dbReference type="PROSITE" id="PS51722"/>
    </source>
</evidence>
<evidence type="ECO:0000256" key="2">
    <source>
        <dbReference type="ARBA" id="ARBA00022741"/>
    </source>
</evidence>
<dbReference type="Proteomes" id="UP001209570">
    <property type="component" value="Unassembled WGS sequence"/>
</dbReference>
<dbReference type="GO" id="GO:0005509">
    <property type="term" value="F:calcium ion binding"/>
    <property type="evidence" value="ECO:0007669"/>
    <property type="project" value="InterPro"/>
</dbReference>
<dbReference type="PANTHER" id="PTHR38019:SF1">
    <property type="entry name" value="N-ACETYLTRANSFERASE DOMAIN-CONTAINING PROTEIN"/>
    <property type="match status" value="1"/>
</dbReference>
<evidence type="ECO:0000313" key="10">
    <source>
        <dbReference type="Proteomes" id="UP001209570"/>
    </source>
</evidence>
<feature type="region of interest" description="Disordered" evidence="4">
    <location>
        <begin position="965"/>
        <end position="993"/>
    </location>
</feature>
<feature type="compositionally biased region" description="Basic and acidic residues" evidence="4">
    <location>
        <begin position="811"/>
        <end position="892"/>
    </location>
</feature>
<keyword evidence="3" id="KW-0342">GTP-binding</keyword>
<dbReference type="Pfam" id="PF00009">
    <property type="entry name" value="GTP_EFTU"/>
    <property type="match status" value="1"/>
</dbReference>
<dbReference type="InterPro" id="IPR013761">
    <property type="entry name" value="SAM/pointed_sf"/>
</dbReference>
<organism evidence="9 10">
    <name type="scientific">Pythium insidiosum</name>
    <name type="common">Pythiosis disease agent</name>
    <dbReference type="NCBI Taxonomy" id="114742"/>
    <lineage>
        <taxon>Eukaryota</taxon>
        <taxon>Sar</taxon>
        <taxon>Stramenopiles</taxon>
        <taxon>Oomycota</taxon>
        <taxon>Peronosporomycetes</taxon>
        <taxon>Pythiales</taxon>
        <taxon>Pythiaceae</taxon>
        <taxon>Pythium</taxon>
    </lineage>
</organism>
<evidence type="ECO:0000256" key="1">
    <source>
        <dbReference type="ARBA" id="ARBA00007249"/>
    </source>
</evidence>
<dbReference type="PROSITE" id="PS50853">
    <property type="entry name" value="FN3"/>
    <property type="match status" value="1"/>
</dbReference>
<feature type="compositionally biased region" description="Polar residues" evidence="4">
    <location>
        <begin position="1150"/>
        <end position="1177"/>
    </location>
</feature>
<protein>
    <submittedName>
        <fullName evidence="9">Uncharacterized protein</fullName>
    </submittedName>
</protein>
<evidence type="ECO:0000259" key="7">
    <source>
        <dbReference type="PROSITE" id="PS50853"/>
    </source>
</evidence>
<accession>A0AAD5M2D2</accession>
<dbReference type="InterPro" id="IPR001660">
    <property type="entry name" value="SAM"/>
</dbReference>
<dbReference type="Pfam" id="PF00041">
    <property type="entry name" value="fn3"/>
    <property type="match status" value="1"/>
</dbReference>
<feature type="region of interest" description="Disordered" evidence="4">
    <location>
        <begin position="611"/>
        <end position="631"/>
    </location>
</feature>
<evidence type="ECO:0000259" key="5">
    <source>
        <dbReference type="PROSITE" id="PS50105"/>
    </source>
</evidence>
<dbReference type="InterPro" id="IPR009000">
    <property type="entry name" value="Transl_B-barrel_sf"/>
</dbReference>
<dbReference type="InterPro" id="IPR036116">
    <property type="entry name" value="FN3_sf"/>
</dbReference>
<dbReference type="SMART" id="SM00060">
    <property type="entry name" value="FN3"/>
    <property type="match status" value="1"/>
</dbReference>
<name>A0AAD5M2D2_PYTIN</name>
<dbReference type="InterPro" id="IPR013783">
    <property type="entry name" value="Ig-like_fold"/>
</dbReference>
<dbReference type="InterPro" id="IPR002048">
    <property type="entry name" value="EF_hand_dom"/>
</dbReference>
<feature type="region of interest" description="Disordered" evidence="4">
    <location>
        <begin position="1577"/>
        <end position="1610"/>
    </location>
</feature>
<feature type="region of interest" description="Disordered" evidence="4">
    <location>
        <begin position="811"/>
        <end position="894"/>
    </location>
</feature>
<evidence type="ECO:0000259" key="6">
    <source>
        <dbReference type="PROSITE" id="PS50222"/>
    </source>
</evidence>
<feature type="domain" description="Tr-type G" evidence="8">
    <location>
        <begin position="136"/>
        <end position="373"/>
    </location>
</feature>
<feature type="domain" description="EF-hand" evidence="6">
    <location>
        <begin position="1373"/>
        <end position="1408"/>
    </location>
</feature>
<feature type="compositionally biased region" description="Basic and acidic residues" evidence="4">
    <location>
        <begin position="1289"/>
        <end position="1315"/>
    </location>
</feature>
<sequence length="1853" mass="208955">MMDRIRELCRAVNAEYKRKTSATSHGDLPQEVEEGNVEYKLQLVDPAPDRVKHLTTQLHWRLNEGKGVAFYEVGVRDNGEAIGIPLPSMIKSICTLARMCQVLNAEMEIVRFRNGHGPSLRAARIQVSRICNKSTTTQLRVSVIGDFESGKSTLVGVLTRGCLDDGCGLARMQVFRHRHEIENGCTSSISEHTIGITAEGRFCIAELGSDCLIREDEDDDDGEKMNTVHVATSKSSTDLKSLITFSDLAGHKKYFKITASGLASQFPDYAMLVVDGAKGVQPMTVEHLRIAIALEVAVFVVITKTDSTPAERIADTVKSVEVLFDSVAPEKTIDKGVVPVMFVSSVSGHGIGLLQDYLAALSPKRNWMTKSSTGAEFQINKAYDFDDDGTIVTGLVQHGTISVGESLLLGPDSNGTFCKVTVDSIEVQRKAVPLLAAGETGALLIKVCDEEDEDRTCARAIRKGMMLLHPSVRPMATLQFDAEVHFLKDSPARWKENYQAVVHAGRIRQMAKVVRVETPDQASPRAICRFEFMYWPEYMRPDIPLVLREDCAFAVGKVVRAVHFTTEHSATDRRRRVSSGTCLGAGGSADASMDPSDLHLAFDGVAADAAASSSTTSPSKKPGKTKKRRGVRAQTIEEVFATISTVRSSGLNPPPEHIVLTPRSAEACLRCGVNPETLKIRDLESFYDTDITPAVQRMRHEAYSMRRHEQMKAVRAEKKRLVAEDDAHASGANKSPSPPKSLAASPGKPSSNNSSPEREGLSLIEIERRRLEKVKRRQERELEQMLEFEIKLSKIQEEAAEKLERERRLAEQRERERMRHAQELAEEKRQREIKKKAQQDAEEERRRILAAEMAARDREMAEQKARQDRLRRIEARQREEERKQKAEEHRQQTEAILKQQQAEIQERLQQLELAERTRNEMLEEQRQERAVQMEERRHKVLHRIRKNLKQARKVELQRKREIRRKQEASERLRRKHEEEMERQRELTRQEQELADRKRRMALEEARREEERRKELLMQRQREIEANVQHVQMTQAQQLELKKEYRRIQQQLKLDKVERMKRIQEYKRLETLRKLQETEERTQALLNEKEELVQRRKQLAVHTKIQRDTIMRIMDNVKITKKWGDATKTINKVMKASPSPTRSPLKERPKSSSGALPRNTSLPVLTRPQTPGASSAKQSRVFRPPSPPPTRTAFKFTKDAQEAANEGLAAGPQAYMSPYDHAAAGRPKKASKHLRSAVRILTTTGSRRSRARCRIAALLLLLLLLAGAAVLSHAHEPRSRVVEVEVTAESEARAARPARELDEMEAAARAEEDRRAAQRSTASPEVESLIADFDHDGHVGSNEIKLIKQTVHSLFDRDDSGGIDSQEIRSVARDDAEDVQSAFSKLDRDHDSIISLEELDERWEKVGAEMTVAEVVDWVAYAVQLPQYADQFRQHSISGYTFPLLMQDEGSRLREIGVDREMHRQQLAMFIRRKYLGMGRKPDVAVAASCAAEHVARGASGAASTLLYVSWTAAEQGSPQRFQLQRRSPGEPAWALAYSGPDTEFVDVVDGDQRVMYRLATWNSYGRSAHVFIRCSSDTGGSQEPLASPTTPTGAAAAPREQPAELSMQDGGGDTPGGIVGLFKAYLWWLDEAIALALFIMLPIRGLIYGDANYLLKVFRRLPPNMPTRVTVEAEPAKTTIDSAAVTVSWEKPADNGVPIVCYCVRWTRLRNDEVKWVKLLTLPLPTTVCIEKLQHGETYKFVVEATNEFGLVTVSSRSTYMVPVPELKGKLLPQRSIKEAKVQRNQCYVCQDPVKRKLVPFSATLNRRILHFCCRCDREFCHHHKGEVFHTKALSCPAVDGQCLCGPCKEKLS</sequence>
<comment type="caution">
    <text evidence="9">The sequence shown here is derived from an EMBL/GenBank/DDBJ whole genome shotgun (WGS) entry which is preliminary data.</text>
</comment>
<keyword evidence="10" id="KW-1185">Reference proteome</keyword>
<feature type="compositionally biased region" description="Basic residues" evidence="4">
    <location>
        <begin position="621"/>
        <end position="631"/>
    </location>
</feature>
<dbReference type="GO" id="GO:0005525">
    <property type="term" value="F:GTP binding"/>
    <property type="evidence" value="ECO:0007669"/>
    <property type="project" value="UniProtKB-KW"/>
</dbReference>
<dbReference type="FunFam" id="1.10.150.50:FF:000074">
    <property type="entry name" value="Stromal interaction molecule"/>
    <property type="match status" value="1"/>
</dbReference>
<dbReference type="InterPro" id="IPR027417">
    <property type="entry name" value="P-loop_NTPase"/>
</dbReference>
<dbReference type="PROSITE" id="PS50222">
    <property type="entry name" value="EF_HAND_2"/>
    <property type="match status" value="1"/>
</dbReference>
<dbReference type="PANTHER" id="PTHR38019">
    <property type="entry name" value="KDA ANTIGEN P200, PUTATIVE-RELATED"/>
    <property type="match status" value="1"/>
</dbReference>
<dbReference type="InterPro" id="IPR000795">
    <property type="entry name" value="T_Tr_GTP-bd_dom"/>
</dbReference>
<feature type="compositionally biased region" description="Basic and acidic residues" evidence="4">
    <location>
        <begin position="705"/>
        <end position="728"/>
    </location>
</feature>
<evidence type="ECO:0000313" key="9">
    <source>
        <dbReference type="EMBL" id="KAJ0399777.1"/>
    </source>
</evidence>
<dbReference type="InterPro" id="IPR011992">
    <property type="entry name" value="EF-hand-dom_pair"/>
</dbReference>
<dbReference type="InterPro" id="IPR003961">
    <property type="entry name" value="FN3_dom"/>
</dbReference>
<dbReference type="PROSITE" id="PS50105">
    <property type="entry name" value="SAM_DOMAIN"/>
    <property type="match status" value="1"/>
</dbReference>
<dbReference type="Gene3D" id="3.40.50.300">
    <property type="entry name" value="P-loop containing nucleotide triphosphate hydrolases"/>
    <property type="match status" value="1"/>
</dbReference>
<dbReference type="PROSITE" id="PS51722">
    <property type="entry name" value="G_TR_2"/>
    <property type="match status" value="1"/>
</dbReference>
<feature type="domain" description="SAM" evidence="5">
    <location>
        <begin position="1409"/>
        <end position="1466"/>
    </location>
</feature>
<dbReference type="EMBL" id="JAKCXM010000172">
    <property type="protein sequence ID" value="KAJ0399777.1"/>
    <property type="molecule type" value="Genomic_DNA"/>
</dbReference>
<dbReference type="Pfam" id="PF00536">
    <property type="entry name" value="SAM_1"/>
    <property type="match status" value="1"/>
</dbReference>
<feature type="region of interest" description="Disordered" evidence="4">
    <location>
        <begin position="705"/>
        <end position="761"/>
    </location>
</feature>
<gene>
    <name evidence="9" type="ORF">P43SY_010564</name>
</gene>
<dbReference type="Gene3D" id="1.10.150.50">
    <property type="entry name" value="Transcription Factor, Ets-1"/>
    <property type="match status" value="1"/>
</dbReference>
<feature type="compositionally biased region" description="Low complexity" evidence="4">
    <location>
        <begin position="732"/>
        <end position="755"/>
    </location>
</feature>
<keyword evidence="2" id="KW-0547">Nucleotide-binding</keyword>
<reference evidence="9" key="1">
    <citation type="submission" date="2021-12" db="EMBL/GenBank/DDBJ databases">
        <title>Prjna785345.</title>
        <authorList>
            <person name="Rujirawat T."/>
            <person name="Krajaejun T."/>
        </authorList>
    </citation>
    <scope>NUCLEOTIDE SEQUENCE</scope>
    <source>
        <strain evidence="9">Pi057C3</strain>
    </source>
</reference>
<feature type="compositionally biased region" description="Low complexity" evidence="4">
    <location>
        <begin position="1586"/>
        <end position="1598"/>
    </location>
</feature>
<dbReference type="SUPFAM" id="SSF50465">
    <property type="entry name" value="EF-Tu/eEF-1alpha/eIF2-gamma C-terminal domain"/>
    <property type="match status" value="1"/>
</dbReference>
<dbReference type="SUPFAM" id="SSF49265">
    <property type="entry name" value="Fibronectin type III"/>
    <property type="match status" value="1"/>
</dbReference>
<dbReference type="Gene3D" id="2.60.40.10">
    <property type="entry name" value="Immunoglobulins"/>
    <property type="match status" value="1"/>
</dbReference>